<proteinExistence type="predicted"/>
<evidence type="ECO:0000256" key="1">
    <source>
        <dbReference type="SAM" id="MobiDB-lite"/>
    </source>
</evidence>
<dbReference type="Proteomes" id="UP000640333">
    <property type="component" value="Unassembled WGS sequence"/>
</dbReference>
<dbReference type="SUPFAM" id="SSF55166">
    <property type="entry name" value="Hedgehog/DD-peptidase"/>
    <property type="match status" value="1"/>
</dbReference>
<name>A0A8J7FB74_9GAMM</name>
<comment type="caution">
    <text evidence="2">The sequence shown here is derived from an EMBL/GenBank/DDBJ whole genome shotgun (WGS) entry which is preliminary data.</text>
</comment>
<organism evidence="2 3">
    <name type="scientific">Pontibacterium sinense</name>
    <dbReference type="NCBI Taxonomy" id="2781979"/>
    <lineage>
        <taxon>Bacteria</taxon>
        <taxon>Pseudomonadati</taxon>
        <taxon>Pseudomonadota</taxon>
        <taxon>Gammaproteobacteria</taxon>
        <taxon>Oceanospirillales</taxon>
        <taxon>Oceanospirillaceae</taxon>
        <taxon>Pontibacterium</taxon>
    </lineage>
</organism>
<sequence>MPSFSKQSQQQLKTCHHDLQSIFAAVERAVDCEISCGHRSHDEQEQAYEEGRSGFHWPESHHNDKPSMAVDVTPVDIDEDDMRRWYWFGGYVRGLADRLYDEGVVTHRLHWSGEQGDPELSKYPHFEIYLPH</sequence>
<feature type="compositionally biased region" description="Basic and acidic residues" evidence="1">
    <location>
        <begin position="40"/>
        <end position="65"/>
    </location>
</feature>
<dbReference type="AlphaFoldDB" id="A0A8J7FB74"/>
<protein>
    <submittedName>
        <fullName evidence="2">M15 family peptidase</fullName>
    </submittedName>
</protein>
<accession>A0A8J7FB74</accession>
<reference evidence="2" key="1">
    <citation type="submission" date="2020-10" db="EMBL/GenBank/DDBJ databases">
        <title>Bacterium isolated from coastal waters sediment.</title>
        <authorList>
            <person name="Chen R.-J."/>
            <person name="Lu D.-C."/>
            <person name="Zhu K.-L."/>
            <person name="Du Z.-J."/>
        </authorList>
    </citation>
    <scope>NUCLEOTIDE SEQUENCE</scope>
    <source>
        <strain evidence="2">N1Y112</strain>
    </source>
</reference>
<feature type="region of interest" description="Disordered" evidence="1">
    <location>
        <begin position="40"/>
        <end position="69"/>
    </location>
</feature>
<dbReference type="InterPro" id="IPR009045">
    <property type="entry name" value="Zn_M74/Hedgehog-like"/>
</dbReference>
<dbReference type="Gene3D" id="3.30.1380.10">
    <property type="match status" value="1"/>
</dbReference>
<keyword evidence="3" id="KW-1185">Reference proteome</keyword>
<dbReference type="EMBL" id="JADEYS010000009">
    <property type="protein sequence ID" value="MBE9397757.1"/>
    <property type="molecule type" value="Genomic_DNA"/>
</dbReference>
<gene>
    <name evidence="2" type="ORF">IOQ59_10850</name>
</gene>
<evidence type="ECO:0000313" key="2">
    <source>
        <dbReference type="EMBL" id="MBE9397757.1"/>
    </source>
</evidence>
<dbReference type="RefSeq" id="WP_193953305.1">
    <property type="nucleotide sequence ID" value="NZ_JADEYS010000009.1"/>
</dbReference>
<evidence type="ECO:0000313" key="3">
    <source>
        <dbReference type="Proteomes" id="UP000640333"/>
    </source>
</evidence>